<organism evidence="4 5">
    <name type="scientific">Hypothenemus hampei</name>
    <name type="common">Coffee berry borer</name>
    <dbReference type="NCBI Taxonomy" id="57062"/>
    <lineage>
        <taxon>Eukaryota</taxon>
        <taxon>Metazoa</taxon>
        <taxon>Ecdysozoa</taxon>
        <taxon>Arthropoda</taxon>
        <taxon>Hexapoda</taxon>
        <taxon>Insecta</taxon>
        <taxon>Pterygota</taxon>
        <taxon>Neoptera</taxon>
        <taxon>Endopterygota</taxon>
        <taxon>Coleoptera</taxon>
        <taxon>Polyphaga</taxon>
        <taxon>Cucujiformia</taxon>
        <taxon>Curculionidae</taxon>
        <taxon>Scolytinae</taxon>
        <taxon>Hypothenemus</taxon>
    </lineage>
</organism>
<keyword evidence="5" id="KW-1185">Reference proteome</keyword>
<keyword evidence="3" id="KW-0732">Signal</keyword>
<comment type="caution">
    <text evidence="4">The sequence shown here is derived from an EMBL/GenBank/DDBJ whole genome shotgun (WGS) entry which is preliminary data.</text>
</comment>
<feature type="coiled-coil region" evidence="1">
    <location>
        <begin position="42"/>
        <end position="69"/>
    </location>
</feature>
<dbReference type="Proteomes" id="UP001566132">
    <property type="component" value="Unassembled WGS sequence"/>
</dbReference>
<feature type="compositionally biased region" description="Low complexity" evidence="2">
    <location>
        <begin position="318"/>
        <end position="330"/>
    </location>
</feature>
<feature type="compositionally biased region" description="Polar residues" evidence="2">
    <location>
        <begin position="191"/>
        <end position="204"/>
    </location>
</feature>
<protein>
    <submittedName>
        <fullName evidence="4">Uncharacterized protein</fullName>
    </submittedName>
</protein>
<feature type="compositionally biased region" description="Polar residues" evidence="2">
    <location>
        <begin position="227"/>
        <end position="243"/>
    </location>
</feature>
<feature type="region of interest" description="Disordered" evidence="2">
    <location>
        <begin position="312"/>
        <end position="332"/>
    </location>
</feature>
<feature type="signal peptide" evidence="3">
    <location>
        <begin position="1"/>
        <end position="19"/>
    </location>
</feature>
<feature type="region of interest" description="Disordered" evidence="2">
    <location>
        <begin position="358"/>
        <end position="380"/>
    </location>
</feature>
<name>A0ABD1E9X1_HYPHA</name>
<evidence type="ECO:0000313" key="4">
    <source>
        <dbReference type="EMBL" id="KAL1491453.1"/>
    </source>
</evidence>
<gene>
    <name evidence="4" type="ORF">ABEB36_012051</name>
</gene>
<evidence type="ECO:0000313" key="5">
    <source>
        <dbReference type="Proteomes" id="UP001566132"/>
    </source>
</evidence>
<proteinExistence type="predicted"/>
<reference evidence="4 5" key="1">
    <citation type="submission" date="2024-05" db="EMBL/GenBank/DDBJ databases">
        <title>Genetic variation in Jamaican populations of the coffee berry borer (Hypothenemus hampei).</title>
        <authorList>
            <person name="Errbii M."/>
            <person name="Myrie A."/>
        </authorList>
    </citation>
    <scope>NUCLEOTIDE SEQUENCE [LARGE SCALE GENOMIC DNA]</scope>
    <source>
        <strain evidence="4">JA-Hopewell-2020-01-JO</strain>
        <tissue evidence="4">Whole body</tissue>
    </source>
</reference>
<feature type="chain" id="PRO_5044875154" evidence="3">
    <location>
        <begin position="20"/>
        <end position="380"/>
    </location>
</feature>
<feature type="region of interest" description="Disordered" evidence="2">
    <location>
        <begin position="227"/>
        <end position="251"/>
    </location>
</feature>
<evidence type="ECO:0000256" key="1">
    <source>
        <dbReference type="SAM" id="Coils"/>
    </source>
</evidence>
<dbReference type="AlphaFoldDB" id="A0ABD1E9X1"/>
<dbReference type="EMBL" id="JBDJPC010000009">
    <property type="protein sequence ID" value="KAL1491453.1"/>
    <property type="molecule type" value="Genomic_DNA"/>
</dbReference>
<feature type="region of interest" description="Disordered" evidence="2">
    <location>
        <begin position="189"/>
        <end position="215"/>
    </location>
</feature>
<evidence type="ECO:0000256" key="3">
    <source>
        <dbReference type="SAM" id="SignalP"/>
    </source>
</evidence>
<sequence>MVPQRFCLVLGLLVALAEGATRRNIPVEVRYERLEHGNLGVSSEHKNYVKNLEEKVQLSQEELLQAAKHLPVSDNLSLLEQVQEAYLEGFRGLKRNFSPGKADFAPSKEQWEKLERDIKEYFEEQKSQATLKQNQGTPNQNFLQNFINGQSQNGTSGDEGTQQQGFFQGILSNFNGEFQNFANNFYNQFQSTQSPTGSNNTTLGDSPPQPPQNFFASFISNVQHAFQGAQPGNNSQADSPNGTSTGGTFVGQSGNFFQQAIQQTVGNIGNIGNTFSQLTQGTQRPQGSADENQQPIQQTFIQSIGNTLSNLIRPPGNPLGNSSSSNPILGQASNIGNQTQQIVGQAFVNNSIPQIVLGASSDSPHSRQEEESLETTTSAN</sequence>
<accession>A0ABD1E9X1</accession>
<keyword evidence="1" id="KW-0175">Coiled coil</keyword>
<evidence type="ECO:0000256" key="2">
    <source>
        <dbReference type="SAM" id="MobiDB-lite"/>
    </source>
</evidence>